<dbReference type="EMBL" id="JMQA01000028">
    <property type="protein sequence ID" value="KFN08535.1"/>
    <property type="molecule type" value="Genomic_DNA"/>
</dbReference>
<keyword evidence="10" id="KW-1185">Reference proteome</keyword>
<feature type="transmembrane region" description="Helical" evidence="7">
    <location>
        <begin position="9"/>
        <end position="31"/>
    </location>
</feature>
<dbReference type="Pfam" id="PF00528">
    <property type="entry name" value="BPD_transp_1"/>
    <property type="match status" value="1"/>
</dbReference>
<feature type="transmembrane region" description="Helical" evidence="7">
    <location>
        <begin position="250"/>
        <end position="273"/>
    </location>
</feature>
<dbReference type="PROSITE" id="PS50928">
    <property type="entry name" value="ABC_TM1"/>
    <property type="match status" value="1"/>
</dbReference>
<sequence>MKKLGMAKILVYVFLIVITLLNLFPVVVMIFTSLKGNDELISGAFSLLPHDWHFENYLKAMESGKWGLYFKNSLIVTLVVTAGSLLFNTLAGYTFARIRFRGSTIIFVCLLAGMMVPAQSIVVPQFIIMKSIPLFGHNDIWGQGGTGWLNTYYALIIPALSGSIGIFMARQFFSGFPKDLDEAGYMDGLGYFGTYLRIFLPLSGPLMATLGILKIVSVWNEFFQPLIFTNTESMRTIQLALSLFKGEFTIQYNLLMAATVLVSLPMLVAFLLFQKQFVGSIVSSGVKG</sequence>
<evidence type="ECO:0000256" key="7">
    <source>
        <dbReference type="RuleBase" id="RU363032"/>
    </source>
</evidence>
<comment type="similarity">
    <text evidence="7">Belongs to the binding-protein-dependent transport system permease family.</text>
</comment>
<dbReference type="InterPro" id="IPR035906">
    <property type="entry name" value="MetI-like_sf"/>
</dbReference>
<dbReference type="PANTHER" id="PTHR43744:SF12">
    <property type="entry name" value="ABC TRANSPORTER PERMEASE PROTEIN MG189-RELATED"/>
    <property type="match status" value="1"/>
</dbReference>
<gene>
    <name evidence="9" type="ORF">DJ90_5062</name>
</gene>
<dbReference type="AlphaFoldDB" id="A0A090ZE87"/>
<proteinExistence type="inferred from homology"/>
<dbReference type="STRING" id="44252.DJ90_5062"/>
<protein>
    <submittedName>
        <fullName evidence="9">Binding--dependent transport system inner membrane component family protein</fullName>
    </submittedName>
</protein>
<feature type="domain" description="ABC transmembrane type-1" evidence="8">
    <location>
        <begin position="70"/>
        <end position="273"/>
    </location>
</feature>
<evidence type="ECO:0000256" key="4">
    <source>
        <dbReference type="ARBA" id="ARBA00022692"/>
    </source>
</evidence>
<reference evidence="9 10" key="1">
    <citation type="submission" date="2014-04" db="EMBL/GenBank/DDBJ databases">
        <authorList>
            <person name="Bishop-Lilly K.A."/>
            <person name="Broomall S.M."/>
            <person name="Chain P.S."/>
            <person name="Chertkov O."/>
            <person name="Coyne S.R."/>
            <person name="Daligault H.E."/>
            <person name="Davenport K.W."/>
            <person name="Erkkila T."/>
            <person name="Frey K.G."/>
            <person name="Gibbons H.S."/>
            <person name="Gu W."/>
            <person name="Jaissle J."/>
            <person name="Johnson S.L."/>
            <person name="Koroleva G.I."/>
            <person name="Ladner J.T."/>
            <person name="Lo C.-C."/>
            <person name="Minogue T.D."/>
            <person name="Munk C."/>
            <person name="Palacios G.F."/>
            <person name="Redden C.L."/>
            <person name="Rosenzweig C.N."/>
            <person name="Scholz M.B."/>
            <person name="Teshima H."/>
            <person name="Xu Y."/>
        </authorList>
    </citation>
    <scope>NUCLEOTIDE SEQUENCE [LARGE SCALE GENOMIC DNA]</scope>
    <source>
        <strain evidence="9 10">8244</strain>
    </source>
</reference>
<keyword evidence="4 7" id="KW-0812">Transmembrane</keyword>
<comment type="caution">
    <text evidence="9">The sequence shown here is derived from an EMBL/GenBank/DDBJ whole genome shotgun (WGS) entry which is preliminary data.</text>
</comment>
<dbReference type="SUPFAM" id="SSF161098">
    <property type="entry name" value="MetI-like"/>
    <property type="match status" value="1"/>
</dbReference>
<name>A0A090ZE87_PAEMA</name>
<evidence type="ECO:0000256" key="3">
    <source>
        <dbReference type="ARBA" id="ARBA00022475"/>
    </source>
</evidence>
<feature type="transmembrane region" description="Helical" evidence="7">
    <location>
        <begin position="152"/>
        <end position="173"/>
    </location>
</feature>
<organism evidence="9 10">
    <name type="scientific">Paenibacillus macerans</name>
    <name type="common">Bacillus macerans</name>
    <dbReference type="NCBI Taxonomy" id="44252"/>
    <lineage>
        <taxon>Bacteria</taxon>
        <taxon>Bacillati</taxon>
        <taxon>Bacillota</taxon>
        <taxon>Bacilli</taxon>
        <taxon>Bacillales</taxon>
        <taxon>Paenibacillaceae</taxon>
        <taxon>Paenibacillus</taxon>
    </lineage>
</organism>
<dbReference type="PATRIC" id="fig|44252.3.peg.3073"/>
<feature type="transmembrane region" description="Helical" evidence="7">
    <location>
        <begin position="105"/>
        <end position="132"/>
    </location>
</feature>
<dbReference type="HOGENOM" id="CLU_016047_1_1_9"/>
<keyword evidence="5 7" id="KW-1133">Transmembrane helix</keyword>
<dbReference type="PANTHER" id="PTHR43744">
    <property type="entry name" value="ABC TRANSPORTER PERMEASE PROTEIN MG189-RELATED-RELATED"/>
    <property type="match status" value="1"/>
</dbReference>
<evidence type="ECO:0000256" key="6">
    <source>
        <dbReference type="ARBA" id="ARBA00023136"/>
    </source>
</evidence>
<evidence type="ECO:0000256" key="5">
    <source>
        <dbReference type="ARBA" id="ARBA00022989"/>
    </source>
</evidence>
<dbReference type="CDD" id="cd06261">
    <property type="entry name" value="TM_PBP2"/>
    <property type="match status" value="1"/>
</dbReference>
<evidence type="ECO:0000313" key="9">
    <source>
        <dbReference type="EMBL" id="KFN08535.1"/>
    </source>
</evidence>
<keyword evidence="2 7" id="KW-0813">Transport</keyword>
<evidence type="ECO:0000256" key="2">
    <source>
        <dbReference type="ARBA" id="ARBA00022448"/>
    </source>
</evidence>
<dbReference type="Gene3D" id="1.10.3720.10">
    <property type="entry name" value="MetI-like"/>
    <property type="match status" value="1"/>
</dbReference>
<dbReference type="Proteomes" id="UP000029278">
    <property type="component" value="Unassembled WGS sequence"/>
</dbReference>
<dbReference type="InterPro" id="IPR000515">
    <property type="entry name" value="MetI-like"/>
</dbReference>
<accession>A0A090ZE87</accession>
<evidence type="ECO:0000259" key="8">
    <source>
        <dbReference type="PROSITE" id="PS50928"/>
    </source>
</evidence>
<feature type="transmembrane region" description="Helical" evidence="7">
    <location>
        <begin position="74"/>
        <end position="93"/>
    </location>
</feature>
<dbReference type="GO" id="GO:0055085">
    <property type="term" value="P:transmembrane transport"/>
    <property type="evidence" value="ECO:0007669"/>
    <property type="project" value="InterPro"/>
</dbReference>
<comment type="subcellular location">
    <subcellularLocation>
        <location evidence="1 7">Cell membrane</location>
        <topology evidence="1 7">Multi-pass membrane protein</topology>
    </subcellularLocation>
</comment>
<keyword evidence="3" id="KW-1003">Cell membrane</keyword>
<keyword evidence="6 7" id="KW-0472">Membrane</keyword>
<dbReference type="GO" id="GO:0005886">
    <property type="term" value="C:plasma membrane"/>
    <property type="evidence" value="ECO:0007669"/>
    <property type="project" value="UniProtKB-SubCell"/>
</dbReference>
<feature type="transmembrane region" description="Helical" evidence="7">
    <location>
        <begin position="194"/>
        <end position="216"/>
    </location>
</feature>
<evidence type="ECO:0000256" key="1">
    <source>
        <dbReference type="ARBA" id="ARBA00004651"/>
    </source>
</evidence>
<evidence type="ECO:0000313" key="10">
    <source>
        <dbReference type="Proteomes" id="UP000029278"/>
    </source>
</evidence>